<accession>A0ABT3PHW7</accession>
<evidence type="ECO:0000259" key="7">
    <source>
        <dbReference type="Pfam" id="PF13860"/>
    </source>
</evidence>
<evidence type="ECO:0000256" key="2">
    <source>
        <dbReference type="ARBA" id="ARBA00016013"/>
    </source>
</evidence>
<dbReference type="Proteomes" id="UP001207918">
    <property type="component" value="Unassembled WGS sequence"/>
</dbReference>
<dbReference type="Pfam" id="PF03963">
    <property type="entry name" value="FlgD"/>
    <property type="match status" value="1"/>
</dbReference>
<dbReference type="Gene3D" id="2.60.40.4070">
    <property type="match status" value="1"/>
</dbReference>
<feature type="region of interest" description="Disordered" evidence="6">
    <location>
        <begin position="1"/>
        <end position="23"/>
    </location>
</feature>
<evidence type="ECO:0000256" key="3">
    <source>
        <dbReference type="ARBA" id="ARBA00022795"/>
    </source>
</evidence>
<evidence type="ECO:0000256" key="6">
    <source>
        <dbReference type="SAM" id="MobiDB-lite"/>
    </source>
</evidence>
<dbReference type="InterPro" id="IPR025965">
    <property type="entry name" value="FlgD/Vpr_Ig-like"/>
</dbReference>
<proteinExistence type="inferred from homology"/>
<dbReference type="Gene3D" id="2.30.30.910">
    <property type="match status" value="1"/>
</dbReference>
<comment type="similarity">
    <text evidence="1 5">Belongs to the FlgD family.</text>
</comment>
<comment type="caution">
    <text evidence="8">The sequence shown here is derived from an EMBL/GenBank/DDBJ whole genome shotgun (WGS) entry which is preliminary data.</text>
</comment>
<sequence length="227" mass="24570">MDIGQVSAQSQATSQNSQSLTGNSKLGQEQFLQLLVTQMQNQDPLNPMDGKQMASQLAQFNSVEQLIGVNNGLEQLSQSQQLMRTELTNSMASSLTGKNIRALSDKVQLESGKDANVSYDLNNAASEVEIVIRDASGNEVRRETIEGASKGENNWSWDGKSNDGIDVPDGEYRVEINATNGDENVKARTFIEGTANKVRFTGEGVKISIDGVEVPIGDIETVAESEE</sequence>
<feature type="compositionally biased region" description="Low complexity" evidence="6">
    <location>
        <begin position="1"/>
        <end position="19"/>
    </location>
</feature>
<dbReference type="InterPro" id="IPR005648">
    <property type="entry name" value="FlgD"/>
</dbReference>
<protein>
    <recommendedName>
        <fullName evidence="2 5">Basal-body rod modification protein FlgD</fullName>
    </recommendedName>
</protein>
<dbReference type="EMBL" id="JAGGJA010000001">
    <property type="protein sequence ID" value="MCW9705373.1"/>
    <property type="molecule type" value="Genomic_DNA"/>
</dbReference>
<dbReference type="Pfam" id="PF13860">
    <property type="entry name" value="FlgD_ig"/>
    <property type="match status" value="1"/>
</dbReference>
<keyword evidence="9" id="KW-1185">Reference proteome</keyword>
<feature type="domain" description="FlgD/Vpr Ig-like" evidence="7">
    <location>
        <begin position="104"/>
        <end position="182"/>
    </location>
</feature>
<comment type="function">
    <text evidence="4 5">Required for flagellar hook formation. May act as a scaffolding protein.</text>
</comment>
<evidence type="ECO:0000313" key="8">
    <source>
        <dbReference type="EMBL" id="MCW9705373.1"/>
    </source>
</evidence>
<evidence type="ECO:0000256" key="4">
    <source>
        <dbReference type="ARBA" id="ARBA00024746"/>
    </source>
</evidence>
<dbReference type="RefSeq" id="WP_265764036.1">
    <property type="nucleotide sequence ID" value="NZ_JAGGJA010000001.1"/>
</dbReference>
<evidence type="ECO:0000313" key="9">
    <source>
        <dbReference type="Proteomes" id="UP001207918"/>
    </source>
</evidence>
<keyword evidence="3 5" id="KW-1005">Bacterial flagellum biogenesis</keyword>
<organism evidence="8 9">
    <name type="scientific">Fodinibius salsisoli</name>
    <dbReference type="NCBI Taxonomy" id="2820877"/>
    <lineage>
        <taxon>Bacteria</taxon>
        <taxon>Pseudomonadati</taxon>
        <taxon>Balneolota</taxon>
        <taxon>Balneolia</taxon>
        <taxon>Balneolales</taxon>
        <taxon>Balneolaceae</taxon>
        <taxon>Fodinibius</taxon>
    </lineage>
</organism>
<evidence type="ECO:0000256" key="1">
    <source>
        <dbReference type="ARBA" id="ARBA00010577"/>
    </source>
</evidence>
<reference evidence="8 9" key="1">
    <citation type="submission" date="2021-03" db="EMBL/GenBank/DDBJ databases">
        <title>Aliifodinibius sp. nov., a new bacterium isolated from saline soil.</title>
        <authorList>
            <person name="Galisteo C."/>
            <person name="De La Haba R."/>
            <person name="Sanchez-Porro C."/>
            <person name="Ventosa A."/>
        </authorList>
    </citation>
    <scope>NUCLEOTIDE SEQUENCE [LARGE SCALE GENOMIC DNA]</scope>
    <source>
        <strain evidence="8 9">1BSP15-2V2</strain>
    </source>
</reference>
<name>A0ABT3PHW7_9BACT</name>
<evidence type="ECO:0000256" key="5">
    <source>
        <dbReference type="RuleBase" id="RU362076"/>
    </source>
</evidence>
<gene>
    <name evidence="8" type="ORF">J6I44_00840</name>
</gene>